<keyword evidence="7" id="KW-0808">Transferase</keyword>
<dbReference type="Pfam" id="PF02518">
    <property type="entry name" value="HATPase_c"/>
    <property type="match status" value="1"/>
</dbReference>
<dbReference type="Gene3D" id="3.30.450.20">
    <property type="entry name" value="PAS domain"/>
    <property type="match status" value="1"/>
</dbReference>
<organism evidence="18 19">
    <name type="scientific">Hymenobacter crusticola</name>
    <dbReference type="NCBI Taxonomy" id="1770526"/>
    <lineage>
        <taxon>Bacteria</taxon>
        <taxon>Pseudomonadati</taxon>
        <taxon>Bacteroidota</taxon>
        <taxon>Cytophagia</taxon>
        <taxon>Cytophagales</taxon>
        <taxon>Hymenobacteraceae</taxon>
        <taxon>Hymenobacter</taxon>
    </lineage>
</organism>
<dbReference type="NCBIfam" id="TIGR00229">
    <property type="entry name" value="sensory_box"/>
    <property type="match status" value="1"/>
</dbReference>
<keyword evidence="10" id="KW-0418">Kinase</keyword>
<evidence type="ECO:0000313" key="18">
    <source>
        <dbReference type="EMBL" id="OUJ73347.1"/>
    </source>
</evidence>
<dbReference type="CDD" id="cd00075">
    <property type="entry name" value="HATPase"/>
    <property type="match status" value="1"/>
</dbReference>
<evidence type="ECO:0000313" key="19">
    <source>
        <dbReference type="Proteomes" id="UP000194873"/>
    </source>
</evidence>
<evidence type="ECO:0000256" key="1">
    <source>
        <dbReference type="ARBA" id="ARBA00000085"/>
    </source>
</evidence>
<dbReference type="SMART" id="SM00387">
    <property type="entry name" value="HATPase_c"/>
    <property type="match status" value="1"/>
</dbReference>
<dbReference type="GO" id="GO:0030295">
    <property type="term" value="F:protein kinase activator activity"/>
    <property type="evidence" value="ECO:0007669"/>
    <property type="project" value="TreeGrafter"/>
</dbReference>
<feature type="domain" description="HAMP" evidence="17">
    <location>
        <begin position="176"/>
        <end position="228"/>
    </location>
</feature>
<keyword evidence="12" id="KW-1133">Transmembrane helix</keyword>
<dbReference type="Pfam" id="PF00672">
    <property type="entry name" value="HAMP"/>
    <property type="match status" value="1"/>
</dbReference>
<dbReference type="FunFam" id="3.30.565.10:FF:000023">
    <property type="entry name" value="PAS domain-containing sensor histidine kinase"/>
    <property type="match status" value="1"/>
</dbReference>
<dbReference type="InterPro" id="IPR003660">
    <property type="entry name" value="HAMP_dom"/>
</dbReference>
<dbReference type="Proteomes" id="UP000194873">
    <property type="component" value="Unassembled WGS sequence"/>
</dbReference>
<dbReference type="PANTHER" id="PTHR42878">
    <property type="entry name" value="TWO-COMPONENT HISTIDINE KINASE"/>
    <property type="match status" value="1"/>
</dbReference>
<feature type="domain" description="PAS" evidence="16">
    <location>
        <begin position="237"/>
        <end position="281"/>
    </location>
</feature>
<dbReference type="RefSeq" id="WP_086594536.1">
    <property type="nucleotide sequence ID" value="NZ_MTSE01000006.1"/>
</dbReference>
<evidence type="ECO:0000256" key="13">
    <source>
        <dbReference type="ARBA" id="ARBA00023012"/>
    </source>
</evidence>
<dbReference type="FunFam" id="1.10.287.130:FF:000001">
    <property type="entry name" value="Two-component sensor histidine kinase"/>
    <property type="match status" value="1"/>
</dbReference>
<keyword evidence="14" id="KW-0472">Membrane</keyword>
<name>A0A243WCQ4_9BACT</name>
<keyword evidence="8" id="KW-0812">Transmembrane</keyword>
<dbReference type="GO" id="GO:0045121">
    <property type="term" value="C:membrane raft"/>
    <property type="evidence" value="ECO:0007669"/>
    <property type="project" value="UniProtKB-SubCell"/>
</dbReference>
<evidence type="ECO:0000256" key="3">
    <source>
        <dbReference type="ARBA" id="ARBA00004314"/>
    </source>
</evidence>
<dbReference type="InterPro" id="IPR003594">
    <property type="entry name" value="HATPase_dom"/>
</dbReference>
<dbReference type="GO" id="GO:0006355">
    <property type="term" value="P:regulation of DNA-templated transcription"/>
    <property type="evidence" value="ECO:0007669"/>
    <property type="project" value="InterPro"/>
</dbReference>
<dbReference type="InterPro" id="IPR003661">
    <property type="entry name" value="HisK_dim/P_dom"/>
</dbReference>
<dbReference type="Gene3D" id="1.10.287.130">
    <property type="match status" value="1"/>
</dbReference>
<keyword evidence="11" id="KW-0067">ATP-binding</keyword>
<dbReference type="SMART" id="SM00304">
    <property type="entry name" value="HAMP"/>
    <property type="match status" value="1"/>
</dbReference>
<dbReference type="AlphaFoldDB" id="A0A243WCQ4"/>
<dbReference type="PANTHER" id="PTHR42878:SF7">
    <property type="entry name" value="SENSOR HISTIDINE KINASE GLRK"/>
    <property type="match status" value="1"/>
</dbReference>
<dbReference type="InterPro" id="IPR013767">
    <property type="entry name" value="PAS_fold"/>
</dbReference>
<evidence type="ECO:0000259" key="16">
    <source>
        <dbReference type="PROSITE" id="PS50112"/>
    </source>
</evidence>
<dbReference type="SMART" id="SM00091">
    <property type="entry name" value="PAS"/>
    <property type="match status" value="1"/>
</dbReference>
<dbReference type="Gene3D" id="6.10.340.10">
    <property type="match status" value="1"/>
</dbReference>
<evidence type="ECO:0000256" key="12">
    <source>
        <dbReference type="ARBA" id="ARBA00022989"/>
    </source>
</evidence>
<dbReference type="Pfam" id="PF00512">
    <property type="entry name" value="HisKA"/>
    <property type="match status" value="1"/>
</dbReference>
<dbReference type="InterPro" id="IPR000014">
    <property type="entry name" value="PAS"/>
</dbReference>
<dbReference type="GO" id="GO:0007234">
    <property type="term" value="P:osmosensory signaling via phosphorelay pathway"/>
    <property type="evidence" value="ECO:0007669"/>
    <property type="project" value="TreeGrafter"/>
</dbReference>
<dbReference type="InterPro" id="IPR005467">
    <property type="entry name" value="His_kinase_dom"/>
</dbReference>
<evidence type="ECO:0000256" key="6">
    <source>
        <dbReference type="ARBA" id="ARBA00022553"/>
    </source>
</evidence>
<dbReference type="Pfam" id="PF00989">
    <property type="entry name" value="PAS"/>
    <property type="match status" value="1"/>
</dbReference>
<comment type="caution">
    <text evidence="18">The sequence shown here is derived from an EMBL/GenBank/DDBJ whole genome shotgun (WGS) entry which is preliminary data.</text>
</comment>
<dbReference type="InterPro" id="IPR004358">
    <property type="entry name" value="Sig_transdc_His_kin-like_C"/>
</dbReference>
<evidence type="ECO:0000259" key="15">
    <source>
        <dbReference type="PROSITE" id="PS50109"/>
    </source>
</evidence>
<dbReference type="InterPro" id="IPR036097">
    <property type="entry name" value="HisK_dim/P_sf"/>
</dbReference>
<dbReference type="SUPFAM" id="SSF47384">
    <property type="entry name" value="Homodimeric domain of signal transducing histidine kinase"/>
    <property type="match status" value="1"/>
</dbReference>
<dbReference type="CDD" id="cd00082">
    <property type="entry name" value="HisKA"/>
    <property type="match status" value="1"/>
</dbReference>
<evidence type="ECO:0000256" key="14">
    <source>
        <dbReference type="ARBA" id="ARBA00023136"/>
    </source>
</evidence>
<dbReference type="Gene3D" id="3.30.565.10">
    <property type="entry name" value="Histidine kinase-like ATPase, C-terminal domain"/>
    <property type="match status" value="1"/>
</dbReference>
<sequence>MSLKTKIRLSILTMLGLLLGLGGYAFFTIQRLEGGARAMQQRNFFSVEYGQQMLLALEQMETQPTITAPLEQFRRALTREATNITEPGELELVDSLTQTLADYQRLLDDRAPLAQRLAMLHQLRAKTHRVVSLNTKSFNAETQRATISAAQARRSVLVFLGLSALLGTTLVVRLPRILVRPLRRLTAQVEDVAGPGPATRVAVSQHDEVGSMAEAVNRVLVQAQDDRRATRAELITERNRMESIVQSLDEGLLLVDQNRNIRLANKVACELLGQSAEQLVGHLAEEVAKENELLGRVLAPLDLPPQADPAKLSPVFTLFYNGEEAYYRLTVHPIVSFNEAVEKTEFVGHILSLRNISEFKKLDQVKSNFLATVSHELKTPLASINLSLMLLQDERTDVAERQRIASGIRDETQRLLGMVSQLLDVARLDAGAGIKLNVQTVALADVVRYATETVRPQLEDKELDLEIQVSPSLPTVHADLEKTTWVLINLLSNAIRYSPHREALVIKAVQWGDMVRLSVQDHGPGISSQYHKRIFQRFAQVPNPGGQRGGSGLGLSLSREFITAQGGQLWVESAPERGSLFLFTLPLAVQESPVEVVDQSYVE</sequence>
<evidence type="ECO:0000256" key="10">
    <source>
        <dbReference type="ARBA" id="ARBA00022777"/>
    </source>
</evidence>
<proteinExistence type="predicted"/>
<feature type="domain" description="Histidine kinase" evidence="15">
    <location>
        <begin position="372"/>
        <end position="589"/>
    </location>
</feature>
<evidence type="ECO:0000259" key="17">
    <source>
        <dbReference type="PROSITE" id="PS50885"/>
    </source>
</evidence>
<protein>
    <recommendedName>
        <fullName evidence="4">histidine kinase</fullName>
        <ecNumber evidence="4">2.7.13.3</ecNumber>
    </recommendedName>
</protein>
<dbReference type="InterPro" id="IPR035965">
    <property type="entry name" value="PAS-like_dom_sf"/>
</dbReference>
<evidence type="ECO:0000256" key="11">
    <source>
        <dbReference type="ARBA" id="ARBA00022840"/>
    </source>
</evidence>
<dbReference type="PRINTS" id="PR00344">
    <property type="entry name" value="BCTRLSENSOR"/>
</dbReference>
<keyword evidence="9" id="KW-0547">Nucleotide-binding</keyword>
<dbReference type="PROSITE" id="PS50885">
    <property type="entry name" value="HAMP"/>
    <property type="match status" value="1"/>
</dbReference>
<evidence type="ECO:0000256" key="9">
    <source>
        <dbReference type="ARBA" id="ARBA00022741"/>
    </source>
</evidence>
<dbReference type="SUPFAM" id="SSF55785">
    <property type="entry name" value="PYP-like sensor domain (PAS domain)"/>
    <property type="match status" value="1"/>
</dbReference>
<accession>A0A243WCQ4</accession>
<dbReference type="OrthoDB" id="9813151at2"/>
<dbReference type="InterPro" id="IPR036890">
    <property type="entry name" value="HATPase_C_sf"/>
</dbReference>
<dbReference type="GO" id="GO:0005524">
    <property type="term" value="F:ATP binding"/>
    <property type="evidence" value="ECO:0007669"/>
    <property type="project" value="UniProtKB-KW"/>
</dbReference>
<evidence type="ECO:0000256" key="5">
    <source>
        <dbReference type="ARBA" id="ARBA00022475"/>
    </source>
</evidence>
<evidence type="ECO:0000256" key="7">
    <source>
        <dbReference type="ARBA" id="ARBA00022679"/>
    </source>
</evidence>
<dbReference type="GO" id="GO:0000156">
    <property type="term" value="F:phosphorelay response regulator activity"/>
    <property type="evidence" value="ECO:0007669"/>
    <property type="project" value="TreeGrafter"/>
</dbReference>
<evidence type="ECO:0000256" key="2">
    <source>
        <dbReference type="ARBA" id="ARBA00004236"/>
    </source>
</evidence>
<reference evidence="18 19" key="1">
    <citation type="submission" date="2017-01" db="EMBL/GenBank/DDBJ databases">
        <title>A new Hymenobacter.</title>
        <authorList>
            <person name="Liang Y."/>
            <person name="Feng F."/>
        </authorList>
    </citation>
    <scope>NUCLEOTIDE SEQUENCE [LARGE SCALE GENOMIC DNA]</scope>
    <source>
        <strain evidence="18">MIMBbqt21</strain>
    </source>
</reference>
<keyword evidence="6" id="KW-0597">Phosphoprotein</keyword>
<dbReference type="SUPFAM" id="SSF158472">
    <property type="entry name" value="HAMP domain-like"/>
    <property type="match status" value="1"/>
</dbReference>
<evidence type="ECO:0000256" key="4">
    <source>
        <dbReference type="ARBA" id="ARBA00012438"/>
    </source>
</evidence>
<gene>
    <name evidence="18" type="ORF">BXP70_13095</name>
</gene>
<dbReference type="CDD" id="cd00130">
    <property type="entry name" value="PAS"/>
    <property type="match status" value="1"/>
</dbReference>
<dbReference type="GO" id="GO:0000155">
    <property type="term" value="F:phosphorelay sensor kinase activity"/>
    <property type="evidence" value="ECO:0007669"/>
    <property type="project" value="InterPro"/>
</dbReference>
<dbReference type="PROSITE" id="PS50109">
    <property type="entry name" value="HIS_KIN"/>
    <property type="match status" value="1"/>
</dbReference>
<comment type="subcellular location">
    <subcellularLocation>
        <location evidence="2">Cell membrane</location>
    </subcellularLocation>
    <subcellularLocation>
        <location evidence="3">Membrane raft</location>
        <topology evidence="3">Multi-pass membrane protein</topology>
    </subcellularLocation>
</comment>
<keyword evidence="13" id="KW-0902">Two-component regulatory system</keyword>
<dbReference type="SMART" id="SM00388">
    <property type="entry name" value="HisKA"/>
    <property type="match status" value="1"/>
</dbReference>
<dbReference type="SUPFAM" id="SSF55874">
    <property type="entry name" value="ATPase domain of HSP90 chaperone/DNA topoisomerase II/histidine kinase"/>
    <property type="match status" value="1"/>
</dbReference>
<evidence type="ECO:0000256" key="8">
    <source>
        <dbReference type="ARBA" id="ARBA00022692"/>
    </source>
</evidence>
<dbReference type="EMBL" id="MTSE01000006">
    <property type="protein sequence ID" value="OUJ73347.1"/>
    <property type="molecule type" value="Genomic_DNA"/>
</dbReference>
<dbReference type="InterPro" id="IPR050351">
    <property type="entry name" value="BphY/WalK/GraS-like"/>
</dbReference>
<comment type="catalytic activity">
    <reaction evidence="1">
        <text>ATP + protein L-histidine = ADP + protein N-phospho-L-histidine.</text>
        <dbReference type="EC" id="2.7.13.3"/>
    </reaction>
</comment>
<dbReference type="PROSITE" id="PS50112">
    <property type="entry name" value="PAS"/>
    <property type="match status" value="1"/>
</dbReference>
<dbReference type="EC" id="2.7.13.3" evidence="4"/>
<keyword evidence="19" id="KW-1185">Reference proteome</keyword>
<keyword evidence="5" id="KW-1003">Cell membrane</keyword>
<dbReference type="CDD" id="cd06225">
    <property type="entry name" value="HAMP"/>
    <property type="match status" value="1"/>
</dbReference>
<dbReference type="GO" id="GO:0005886">
    <property type="term" value="C:plasma membrane"/>
    <property type="evidence" value="ECO:0007669"/>
    <property type="project" value="UniProtKB-SubCell"/>
</dbReference>